<dbReference type="CDD" id="cd07973">
    <property type="entry name" value="Spt4"/>
    <property type="match status" value="1"/>
</dbReference>
<dbReference type="SMART" id="SM01389">
    <property type="entry name" value="Spt4"/>
    <property type="match status" value="1"/>
</dbReference>
<dbReference type="PANTHER" id="PTHR12882">
    <property type="entry name" value="SUPPRESSOR OF TY 4"/>
    <property type="match status" value="1"/>
</dbReference>
<evidence type="ECO:0000256" key="1">
    <source>
        <dbReference type="ARBA" id="ARBA00004123"/>
    </source>
</evidence>
<dbReference type="GO" id="GO:0006355">
    <property type="term" value="P:regulation of DNA-templated transcription"/>
    <property type="evidence" value="ECO:0007669"/>
    <property type="project" value="InterPro"/>
</dbReference>
<dbReference type="InterPro" id="IPR022800">
    <property type="entry name" value="Spt4/RpoE2_Znf"/>
</dbReference>
<organism evidence="6 7">
    <name type="scientific">Ancylostoma ceylanicum</name>
    <dbReference type="NCBI Taxonomy" id="53326"/>
    <lineage>
        <taxon>Eukaryota</taxon>
        <taxon>Metazoa</taxon>
        <taxon>Ecdysozoa</taxon>
        <taxon>Nematoda</taxon>
        <taxon>Chromadorea</taxon>
        <taxon>Rhabditida</taxon>
        <taxon>Rhabditina</taxon>
        <taxon>Rhabditomorpha</taxon>
        <taxon>Strongyloidea</taxon>
        <taxon>Ancylostomatidae</taxon>
        <taxon>Ancylostomatinae</taxon>
        <taxon>Ancylostoma</taxon>
    </lineage>
</organism>
<dbReference type="AlphaFoldDB" id="A0A0D6LTJ0"/>
<keyword evidence="3" id="KW-0804">Transcription</keyword>
<name>A0A0D6LTJ0_9BILA</name>
<comment type="similarity">
    <text evidence="2">Belongs to the SPT4 family.</text>
</comment>
<dbReference type="InterPro" id="IPR038510">
    <property type="entry name" value="Spt4_sf"/>
</dbReference>
<reference evidence="6 7" key="1">
    <citation type="submission" date="2013-05" db="EMBL/GenBank/DDBJ databases">
        <title>Draft genome of the parasitic nematode Anyclostoma ceylanicum.</title>
        <authorList>
            <person name="Mitreva M."/>
        </authorList>
    </citation>
    <scope>NUCLEOTIDE SEQUENCE [LARGE SCALE GENOMIC DNA]</scope>
</reference>
<evidence type="ECO:0000256" key="4">
    <source>
        <dbReference type="ARBA" id="ARBA00023242"/>
    </source>
</evidence>
<dbReference type="PANTHER" id="PTHR12882:SF1">
    <property type="entry name" value="TRANSCRIPTION ELONGATION FACTOR SPT4"/>
    <property type="match status" value="1"/>
</dbReference>
<gene>
    <name evidence="6" type="ORF">ANCCEY_06408</name>
</gene>
<evidence type="ECO:0000256" key="2">
    <source>
        <dbReference type="ARBA" id="ARBA00010464"/>
    </source>
</evidence>
<dbReference type="Pfam" id="PF06093">
    <property type="entry name" value="Spt4"/>
    <property type="match status" value="1"/>
</dbReference>
<dbReference type="GO" id="GO:0008270">
    <property type="term" value="F:zinc ion binding"/>
    <property type="evidence" value="ECO:0007669"/>
    <property type="project" value="InterPro"/>
</dbReference>
<proteinExistence type="inferred from homology"/>
<comment type="subcellular location">
    <subcellularLocation>
        <location evidence="1">Nucleus</location>
    </subcellularLocation>
</comment>
<protein>
    <submittedName>
        <fullName evidence="6">Transcription initiation protein Spt4</fullName>
    </submittedName>
</protein>
<evidence type="ECO:0000259" key="5">
    <source>
        <dbReference type="SMART" id="SM01389"/>
    </source>
</evidence>
<dbReference type="InterPro" id="IPR009287">
    <property type="entry name" value="Spt4"/>
</dbReference>
<evidence type="ECO:0000256" key="3">
    <source>
        <dbReference type="ARBA" id="ARBA00023163"/>
    </source>
</evidence>
<accession>A0A0D6LTJ0</accession>
<dbReference type="GO" id="GO:0032044">
    <property type="term" value="C:DSIF complex"/>
    <property type="evidence" value="ECO:0007669"/>
    <property type="project" value="TreeGrafter"/>
</dbReference>
<dbReference type="SUPFAM" id="SSF63393">
    <property type="entry name" value="RNA polymerase subunits"/>
    <property type="match status" value="1"/>
</dbReference>
<dbReference type="GO" id="GO:0140673">
    <property type="term" value="P:transcription elongation-coupled chromatin remodeling"/>
    <property type="evidence" value="ECO:0007669"/>
    <property type="project" value="InterPro"/>
</dbReference>
<dbReference type="EMBL" id="KE124940">
    <property type="protein sequence ID" value="EPB74508.1"/>
    <property type="molecule type" value="Genomic_DNA"/>
</dbReference>
<evidence type="ECO:0000313" key="6">
    <source>
        <dbReference type="EMBL" id="EPB74508.1"/>
    </source>
</evidence>
<dbReference type="GO" id="GO:0000993">
    <property type="term" value="F:RNA polymerase II complex binding"/>
    <property type="evidence" value="ECO:0007669"/>
    <property type="project" value="TreeGrafter"/>
</dbReference>
<keyword evidence="7" id="KW-1185">Reference proteome</keyword>
<keyword evidence="4" id="KW-0539">Nucleus</keyword>
<sequence length="91" mass="10107">MSVETVPRDLRNLRACLLCSLVKSLEQFEMDGCENCDRVLHMKGDTDKKINRKCKGIYAISVSGSLPSAVISELKTVGIRYKPGMRDTASK</sequence>
<feature type="domain" description="Spt4/RpoE2 zinc finger" evidence="5">
    <location>
        <begin position="13"/>
        <end position="63"/>
    </location>
</feature>
<dbReference type="InterPro" id="IPR029040">
    <property type="entry name" value="RPABC4/Spt4"/>
</dbReference>
<evidence type="ECO:0000313" key="7">
    <source>
        <dbReference type="Proteomes" id="UP000054495"/>
    </source>
</evidence>
<dbReference type="Proteomes" id="UP000054495">
    <property type="component" value="Unassembled WGS sequence"/>
</dbReference>
<dbReference type="Gene3D" id="3.30.40.210">
    <property type="match status" value="2"/>
</dbReference>